<organism evidence="5 6">
    <name type="scientific">Enterocloster asparagiformis</name>
    <dbReference type="NCBI Taxonomy" id="333367"/>
    <lineage>
        <taxon>Bacteria</taxon>
        <taxon>Bacillati</taxon>
        <taxon>Bacillota</taxon>
        <taxon>Clostridia</taxon>
        <taxon>Lachnospirales</taxon>
        <taxon>Lachnospiraceae</taxon>
        <taxon>Enterocloster</taxon>
    </lineage>
</organism>
<feature type="compositionally biased region" description="Low complexity" evidence="1">
    <location>
        <begin position="776"/>
        <end position="785"/>
    </location>
</feature>
<evidence type="ECO:0000256" key="1">
    <source>
        <dbReference type="SAM" id="MobiDB-lite"/>
    </source>
</evidence>
<feature type="compositionally biased region" description="Basic and acidic residues" evidence="1">
    <location>
        <begin position="1101"/>
        <end position="1121"/>
    </location>
</feature>
<dbReference type="InterPro" id="IPR013610">
    <property type="entry name" value="ArdC_N"/>
</dbReference>
<reference evidence="5 6" key="1">
    <citation type="submission" date="2018-08" db="EMBL/GenBank/DDBJ databases">
        <title>A genome reference for cultivated species of the human gut microbiota.</title>
        <authorList>
            <person name="Zou Y."/>
            <person name="Xue W."/>
            <person name="Luo G."/>
        </authorList>
    </citation>
    <scope>NUCLEOTIDE SEQUENCE [LARGE SCALE GENOMIC DNA]</scope>
    <source>
        <strain evidence="5 6">AF04-15</strain>
    </source>
</reference>
<dbReference type="Pfam" id="PF18840">
    <property type="entry name" value="LPD25"/>
    <property type="match status" value="1"/>
</dbReference>
<dbReference type="InterPro" id="IPR041045">
    <property type="entry name" value="LPD25"/>
</dbReference>
<protein>
    <submittedName>
        <fullName evidence="5">DUF4316 domain-containing protein</fullName>
    </submittedName>
</protein>
<proteinExistence type="predicted"/>
<accession>A0A413FAI8</accession>
<dbReference type="OrthoDB" id="9803716at2"/>
<evidence type="ECO:0000259" key="2">
    <source>
        <dbReference type="Pfam" id="PF08401"/>
    </source>
</evidence>
<gene>
    <name evidence="5" type="ORF">DWV29_20965</name>
</gene>
<dbReference type="AlphaFoldDB" id="A0A413FAI8"/>
<evidence type="ECO:0000313" key="6">
    <source>
        <dbReference type="Proteomes" id="UP000283880"/>
    </source>
</evidence>
<dbReference type="InterPro" id="IPR025465">
    <property type="entry name" value="DUF4316"/>
</dbReference>
<feature type="region of interest" description="Disordered" evidence="1">
    <location>
        <begin position="760"/>
        <end position="799"/>
    </location>
</feature>
<feature type="domain" description="Large polyvalent protein associated" evidence="4">
    <location>
        <begin position="423"/>
        <end position="507"/>
    </location>
</feature>
<evidence type="ECO:0000259" key="3">
    <source>
        <dbReference type="Pfam" id="PF14195"/>
    </source>
</evidence>
<feature type="domain" description="DUF4316" evidence="3">
    <location>
        <begin position="304"/>
        <end position="333"/>
    </location>
</feature>
<evidence type="ECO:0000313" key="5">
    <source>
        <dbReference type="EMBL" id="RGX25747.1"/>
    </source>
</evidence>
<dbReference type="EMBL" id="QSBM01000018">
    <property type="protein sequence ID" value="RGX25747.1"/>
    <property type="molecule type" value="Genomic_DNA"/>
</dbReference>
<feature type="domain" description="N-terminal" evidence="2">
    <location>
        <begin position="12"/>
        <end position="124"/>
    </location>
</feature>
<name>A0A413FAI8_9FIRM</name>
<evidence type="ECO:0000259" key="4">
    <source>
        <dbReference type="Pfam" id="PF18840"/>
    </source>
</evidence>
<dbReference type="Gene3D" id="1.10.10.2910">
    <property type="match status" value="1"/>
</dbReference>
<dbReference type="Proteomes" id="UP000283880">
    <property type="component" value="Unassembled WGS sequence"/>
</dbReference>
<dbReference type="GO" id="GO:0003697">
    <property type="term" value="F:single-stranded DNA binding"/>
    <property type="evidence" value="ECO:0007669"/>
    <property type="project" value="InterPro"/>
</dbReference>
<dbReference type="RefSeq" id="WP_117777865.1">
    <property type="nucleotide sequence ID" value="NZ_QSBM01000018.1"/>
</dbReference>
<feature type="region of interest" description="Disordered" evidence="1">
    <location>
        <begin position="1095"/>
        <end position="1144"/>
    </location>
</feature>
<sequence>MAYQNQTGDRLKEITDKLEKGLQDLFSSGQYADYLKTMSKFYGYSASNTLLIYMQRPDASHVAGFNDWKNNFKRHVKRGEHGIKILAPCPYKQKVEREQTGPDGRAVTVTEEVTRAAFKPVTVFDVSQTEGEPLPSLGVNELTGDVEHYPDFFEALKQVSPFPVGFEAITSGAKGYCNYEEQRIAINEGMAEVQNVKTAIHEITHATLHNYYAEKEKEVPPEQRKDQRTREVEAESVAYTVCQHYGIETSDYSFGYIAGWSSDKQTKELKASLATIRETAAGLIDSIDGAYQEIVKAKEQAAEKENPLAAAEMSMEQNYNMIDGIINNLPPDASMTDRANALIGLVEQDGQRFGNGERRLIVEYAEQVQDVQKLFDLVNELAEQGFEQKNHYVNPAVVERVDAEITAAKVQRMIGGPLDPTIQPIVTILWSESAGVQDGQQMTLAEADALFKQLDAAHTEPGYDKTSFRIDFTFQGELDSYEGRQDFGDGDGGLIDHIQSYHEYYAKDEQWKNYVLRNDGPEALEQDTARREMILTEFIPYLRLHSNLSEMERAATDALAVVAKIEEPDGLDRTNAAYYGAVQAYVTECRGQLNTGNYQLPEAPKKEDFIDPEYQAYREQVREEVKQEARDAGMTVEEYAANGYEPRPTVEIHSACHSNYTGMVAMVGADDKVYMGKAENYDNMGHYDNRDSSLCFISENVGIYPFLYGEGWVKSQAEMLENGLTLDEYKEFAALQQGILSRFEQRREILFDGKPFDPLFPSQPVQEQAEAHAAEEPAPAENPPEVSDATPAGDGKTTAPTYYAIDETAARRAKEAISFSDYRPGSVTSEYRQMVDEAVEIAERQKKRVDPMHHEKIDRLLDTYCRKLAANMNHHNEIMARVPSVMIAGPSNFPVRKKEKQNAAMDSNMQEWRDIQGLLDKIRSTGMGGISADDPDAVSKLQAKLAKLEQSQETMKAVNAYYRKHKTLDGCPHLSPERTDKLKADMAQGWHLEDKPFPSWALSNNNAEIRRLKTRIESLTRKEQTPFVGWEFDGGKVEINREENRLQVFFDGKPDPDTRAELKDGGFRWAPSAEAWQRQLTDNAFRAADTIKAIAPLTGEKPTELQRKARREKPSIREQLDAAKSATEQPRTKKAPAKDGPERS</sequence>
<comment type="caution">
    <text evidence="5">The sequence shown here is derived from an EMBL/GenBank/DDBJ whole genome shotgun (WGS) entry which is preliminary data.</text>
</comment>
<dbReference type="Pfam" id="PF14195">
    <property type="entry name" value="DUF4316"/>
    <property type="match status" value="1"/>
</dbReference>
<dbReference type="Pfam" id="PF08401">
    <property type="entry name" value="ArdcN"/>
    <property type="match status" value="1"/>
</dbReference>